<evidence type="ECO:0008006" key="4">
    <source>
        <dbReference type="Google" id="ProtNLM"/>
    </source>
</evidence>
<evidence type="ECO:0000313" key="2">
    <source>
        <dbReference type="EMBL" id="KFI20955.1"/>
    </source>
</evidence>
<reference evidence="2 3" key="1">
    <citation type="submission" date="2014-07" db="EMBL/GenBank/DDBJ databases">
        <title>Comparative analysis of Nitrosococcus oceani genome inventories of strains from Pacific and Atlantic gyres.</title>
        <authorList>
            <person name="Lim C.K."/>
            <person name="Wang L."/>
            <person name="Sayavedra-Soto L.A."/>
            <person name="Klotz M.G."/>
        </authorList>
    </citation>
    <scope>NUCLEOTIDE SEQUENCE [LARGE SCALE GENOMIC DNA]</scope>
    <source>
        <strain evidence="2 3">C-27</strain>
    </source>
</reference>
<dbReference type="EMBL" id="JPGN01000003">
    <property type="protein sequence ID" value="KFI20955.1"/>
    <property type="molecule type" value="Genomic_DNA"/>
</dbReference>
<dbReference type="InterPro" id="IPR005335">
    <property type="entry name" value="Terminase_ssu"/>
</dbReference>
<dbReference type="Proteomes" id="UP000028839">
    <property type="component" value="Unassembled WGS sequence"/>
</dbReference>
<feature type="region of interest" description="Disordered" evidence="1">
    <location>
        <begin position="232"/>
        <end position="253"/>
    </location>
</feature>
<protein>
    <recommendedName>
        <fullName evidence="4">Terminase</fullName>
    </recommendedName>
</protein>
<dbReference type="InterPro" id="IPR038713">
    <property type="entry name" value="Terminase_Gp1_N_sf"/>
</dbReference>
<dbReference type="AlphaFoldDB" id="A0A0E2ZAX7"/>
<name>A0A0E2ZAX7_9GAMM</name>
<sequence length="253" mass="28304">MWGWLGGKGKWLPSWAGDEPTRRAVEQRHRCVRSEEMKMRQARYPRNEDGLTPGQQVFADLYRAGPEKVRGNALACYRQAFPRAALSTAKVQSSRLLRNPGVAAYLQSKRQAAEAEADVKEVQVLKELAQVGFSDIRALFDGQGRLKPMDALPKHIAAAIAAVDVVVMKDEKKTAPLYVYKIKLWNKLDALEQLDKQLGMFKEQREVKVQGELSHLLEEISGAPLSTPMGRIALQQEQEKAAGEPAHGPKRHD</sequence>
<proteinExistence type="predicted"/>
<evidence type="ECO:0000313" key="3">
    <source>
        <dbReference type="Proteomes" id="UP000028839"/>
    </source>
</evidence>
<dbReference type="Gene3D" id="1.10.10.1400">
    <property type="entry name" value="Terminase, small subunit, N-terminal DNA-binding domain, HTH motif"/>
    <property type="match status" value="1"/>
</dbReference>
<dbReference type="HOGENOM" id="CLU_1282104_0_0_6"/>
<dbReference type="OrthoDB" id="8227562at2"/>
<comment type="caution">
    <text evidence="2">The sequence shown here is derived from an EMBL/GenBank/DDBJ whole genome shotgun (WGS) entry which is preliminary data.</text>
</comment>
<dbReference type="GO" id="GO:0051276">
    <property type="term" value="P:chromosome organization"/>
    <property type="evidence" value="ECO:0007669"/>
    <property type="project" value="InterPro"/>
</dbReference>
<evidence type="ECO:0000256" key="1">
    <source>
        <dbReference type="SAM" id="MobiDB-lite"/>
    </source>
</evidence>
<accession>A0A0E2ZAX7</accession>
<dbReference type="Pfam" id="PF03592">
    <property type="entry name" value="Terminase_2"/>
    <property type="match status" value="1"/>
</dbReference>
<gene>
    <name evidence="2" type="ORF">IB75_00200</name>
</gene>
<organism evidence="2 3">
    <name type="scientific">Nitrosococcus oceani C-27</name>
    <dbReference type="NCBI Taxonomy" id="314279"/>
    <lineage>
        <taxon>Bacteria</taxon>
        <taxon>Pseudomonadati</taxon>
        <taxon>Pseudomonadota</taxon>
        <taxon>Gammaproteobacteria</taxon>
        <taxon>Chromatiales</taxon>
        <taxon>Chromatiaceae</taxon>
        <taxon>Nitrosococcus</taxon>
    </lineage>
</organism>